<gene>
    <name evidence="1" type="ORF">HINF_LOCUS47224</name>
    <name evidence="2" type="ORF">HINF_LOCUS62266</name>
</gene>
<dbReference type="AlphaFoldDB" id="A0AA86QHN0"/>
<organism evidence="1">
    <name type="scientific">Hexamita inflata</name>
    <dbReference type="NCBI Taxonomy" id="28002"/>
    <lineage>
        <taxon>Eukaryota</taxon>
        <taxon>Metamonada</taxon>
        <taxon>Diplomonadida</taxon>
        <taxon>Hexamitidae</taxon>
        <taxon>Hexamitinae</taxon>
        <taxon>Hexamita</taxon>
    </lineage>
</organism>
<dbReference type="Proteomes" id="UP001642409">
    <property type="component" value="Unassembled WGS sequence"/>
</dbReference>
<accession>A0AA86QHN0</accession>
<dbReference type="EMBL" id="CATOUU010000919">
    <property type="protein sequence ID" value="CAI9959579.1"/>
    <property type="molecule type" value="Genomic_DNA"/>
</dbReference>
<name>A0AA86QHN0_9EUKA</name>
<evidence type="ECO:0000313" key="2">
    <source>
        <dbReference type="EMBL" id="CAL6084567.1"/>
    </source>
</evidence>
<evidence type="ECO:0000313" key="3">
    <source>
        <dbReference type="Proteomes" id="UP001642409"/>
    </source>
</evidence>
<sequence length="932" mass="98948">MLSSITVILLQLKSYNQSVCVSNLLVNNNIFNYCQKTKSLNSAKLDSAVYLSQNHGHMFLNTEIIQASTVTARVSNINVNSFALFGLNLNAQNITGSTISVNLDFEVIIGALVCIACDLFVHNSALKFEARGKQVSAVLLETQDNVELKLTTIQYRLDSQQASGIAGVVRSKPSLFSVEGCKMSGFDFALSGNSGFIASDVQVRISLKLDAFFVCVNSPNALGQLSVAIDQTGAAQADCSICGADSVVYGLCGAKMLNSQLEGGQFVCSSPFELINGQCECQKGFLLNGSACVKIIDELQLLKSNTMDADLSAVKAGLDKAVQDQAKVNADLDASIQSNATALEKAISDNGQLIASILNGNVSALNKRLEDNATLINGQMLQAIALLQDQINELKKKKPCDSAINISTDDTYQIADRVVVCSLPIYVNRFDIAAVTHTVSSITGFTSTVLQDAFIDVQSVYSSSVSPLFTVQKSFTNIKIQIAGQAVKSGSILSNSDTITIVEMKIVGKSGDMTGTGSQLNILTASSSNSAISNLLINISFKSASSNVALIGSVSGTLTIANYQVLGTYETTSGQMGLVTLLCNGGDVTIENVNLNPSSIAFGNQSSYLFCVVNGSQVELKGILLVLGSASQKQALFSAYTQYFQNAFYFGGAVTQLNSTNLIVTQLVYNSNQSCSAKYVFGSGFLIGIANGSGNEVTIQQLCFQGSMLGDSQTQFRGFGVIGCFEGTLSILKSNIYFVISSNLTHTGLIGNTTVLNTLAKFDSLIVSANLTSCTGGNQNAVVSGWICSKEISINNLNSQFSTIYSDQGAGGLFGYSDEGKVIINNSMFKLSNFTCIYGFTSAVFSYTRSKIVIIDSKVYQVRIKATKSLGLVVGFVGIGWTGAPEKAATFDFKNFSSTGSSYINDGEVTNCAILLDPSTFNVNDTSKFKGC</sequence>
<reference evidence="2 3" key="2">
    <citation type="submission" date="2024-07" db="EMBL/GenBank/DDBJ databases">
        <authorList>
            <person name="Akdeniz Z."/>
        </authorList>
    </citation>
    <scope>NUCLEOTIDE SEQUENCE [LARGE SCALE GENOMIC DNA]</scope>
</reference>
<proteinExistence type="predicted"/>
<comment type="caution">
    <text evidence="1">The sequence shown here is derived from an EMBL/GenBank/DDBJ whole genome shotgun (WGS) entry which is preliminary data.</text>
</comment>
<keyword evidence="3" id="KW-1185">Reference proteome</keyword>
<evidence type="ECO:0000313" key="1">
    <source>
        <dbReference type="EMBL" id="CAI9959579.1"/>
    </source>
</evidence>
<reference evidence="1" key="1">
    <citation type="submission" date="2023-06" db="EMBL/GenBank/DDBJ databases">
        <authorList>
            <person name="Kurt Z."/>
        </authorList>
    </citation>
    <scope>NUCLEOTIDE SEQUENCE</scope>
</reference>
<protein>
    <submittedName>
        <fullName evidence="2">Hypothetical_protein</fullName>
    </submittedName>
</protein>
<dbReference type="EMBL" id="CAXDID020000380">
    <property type="protein sequence ID" value="CAL6084567.1"/>
    <property type="molecule type" value="Genomic_DNA"/>
</dbReference>